<dbReference type="NCBIfam" id="TIGR02937">
    <property type="entry name" value="sigma70-ECF"/>
    <property type="match status" value="1"/>
</dbReference>
<evidence type="ECO:0000256" key="3">
    <source>
        <dbReference type="ARBA" id="ARBA00023082"/>
    </source>
</evidence>
<dbReference type="GO" id="GO:0016987">
    <property type="term" value="F:sigma factor activity"/>
    <property type="evidence" value="ECO:0007669"/>
    <property type="project" value="UniProtKB-KW"/>
</dbReference>
<dbReference type="InterPro" id="IPR013249">
    <property type="entry name" value="RNA_pol_sigma70_r4_t2"/>
</dbReference>
<dbReference type="InterPro" id="IPR013325">
    <property type="entry name" value="RNA_pol_sigma_r2"/>
</dbReference>
<organism evidence="7 8">
    <name type="scientific">Fibrella aestuarina BUZ 2</name>
    <dbReference type="NCBI Taxonomy" id="1166018"/>
    <lineage>
        <taxon>Bacteria</taxon>
        <taxon>Pseudomonadati</taxon>
        <taxon>Bacteroidota</taxon>
        <taxon>Cytophagia</taxon>
        <taxon>Cytophagales</taxon>
        <taxon>Spirosomataceae</taxon>
        <taxon>Fibrella</taxon>
    </lineage>
</organism>
<dbReference type="Gene3D" id="1.10.10.10">
    <property type="entry name" value="Winged helix-like DNA-binding domain superfamily/Winged helix DNA-binding domain"/>
    <property type="match status" value="1"/>
</dbReference>
<dbReference type="RefSeq" id="WP_015333293.1">
    <property type="nucleotide sequence ID" value="NC_020054.1"/>
</dbReference>
<comment type="similarity">
    <text evidence="1">Belongs to the sigma-70 factor family. ECF subfamily.</text>
</comment>
<dbReference type="GO" id="GO:0003677">
    <property type="term" value="F:DNA binding"/>
    <property type="evidence" value="ECO:0007669"/>
    <property type="project" value="InterPro"/>
</dbReference>
<feature type="domain" description="RNA polymerase sigma factor 70 region 4 type 2" evidence="6">
    <location>
        <begin position="131"/>
        <end position="178"/>
    </location>
</feature>
<dbReference type="InterPro" id="IPR013324">
    <property type="entry name" value="RNA_pol_sigma_r3/r4-like"/>
</dbReference>
<evidence type="ECO:0000259" key="6">
    <source>
        <dbReference type="Pfam" id="PF08281"/>
    </source>
</evidence>
<evidence type="ECO:0000259" key="5">
    <source>
        <dbReference type="Pfam" id="PF04542"/>
    </source>
</evidence>
<dbReference type="SUPFAM" id="SSF88659">
    <property type="entry name" value="Sigma3 and sigma4 domains of RNA polymerase sigma factors"/>
    <property type="match status" value="1"/>
</dbReference>
<evidence type="ECO:0000256" key="1">
    <source>
        <dbReference type="ARBA" id="ARBA00010641"/>
    </source>
</evidence>
<evidence type="ECO:0000313" key="8">
    <source>
        <dbReference type="Proteomes" id="UP000011058"/>
    </source>
</evidence>
<feature type="domain" description="RNA polymerase sigma-70 region 2" evidence="5">
    <location>
        <begin position="29"/>
        <end position="94"/>
    </location>
</feature>
<dbReference type="PANTHER" id="PTHR43133:SF46">
    <property type="entry name" value="RNA POLYMERASE SIGMA-70 FACTOR ECF SUBFAMILY"/>
    <property type="match status" value="1"/>
</dbReference>
<name>I0KDJ1_9BACT</name>
<dbReference type="Pfam" id="PF08281">
    <property type="entry name" value="Sigma70_r4_2"/>
    <property type="match status" value="1"/>
</dbReference>
<dbReference type="PANTHER" id="PTHR43133">
    <property type="entry name" value="RNA POLYMERASE ECF-TYPE SIGMA FACTO"/>
    <property type="match status" value="1"/>
</dbReference>
<gene>
    <name evidence="7" type="ORF">FAES_4194</name>
</gene>
<dbReference type="STRING" id="1166018.FAES_4194"/>
<dbReference type="HOGENOM" id="CLU_047691_4_2_10"/>
<proteinExistence type="inferred from homology"/>
<evidence type="ECO:0000313" key="7">
    <source>
        <dbReference type="EMBL" id="CCH02194.1"/>
    </source>
</evidence>
<evidence type="ECO:0000256" key="4">
    <source>
        <dbReference type="ARBA" id="ARBA00023163"/>
    </source>
</evidence>
<dbReference type="CDD" id="cd06171">
    <property type="entry name" value="Sigma70_r4"/>
    <property type="match status" value="1"/>
</dbReference>
<dbReference type="AlphaFoldDB" id="I0KDJ1"/>
<dbReference type="Gene3D" id="1.10.1740.10">
    <property type="match status" value="1"/>
</dbReference>
<dbReference type="GO" id="GO:0006352">
    <property type="term" value="P:DNA-templated transcription initiation"/>
    <property type="evidence" value="ECO:0007669"/>
    <property type="project" value="InterPro"/>
</dbReference>
<dbReference type="InterPro" id="IPR039425">
    <property type="entry name" value="RNA_pol_sigma-70-like"/>
</dbReference>
<dbReference type="eggNOG" id="COG1595">
    <property type="taxonomic scope" value="Bacteria"/>
</dbReference>
<protein>
    <submittedName>
        <fullName evidence="7">RNA polymerase, sigma-24 subunit, ECF subfamily</fullName>
    </submittedName>
</protein>
<keyword evidence="2" id="KW-0805">Transcription regulation</keyword>
<keyword evidence="4" id="KW-0804">Transcription</keyword>
<dbReference type="KEGG" id="fae:FAES_4194"/>
<dbReference type="InterPro" id="IPR014284">
    <property type="entry name" value="RNA_pol_sigma-70_dom"/>
</dbReference>
<sequence>MRKSEFASLPDAALWKQALSGDKAAFSYLYETFAPVLYNYSYRFTGDQAFTEDCIQELFLRLLERGSNLSETDSIKFYLFRALRRDIVRRLDARDQQTLPLLERDTDFRVEFTHEPSWLEHRISEERSGHLLSLLNRLPARQKEVVYLRFYDELPYDEIAQIMGISQLSTYKVLYKALASLGKHLPARAALSLLLLLLTKP</sequence>
<dbReference type="Proteomes" id="UP000011058">
    <property type="component" value="Chromosome"/>
</dbReference>
<dbReference type="OrthoDB" id="9150024at2"/>
<keyword evidence="3" id="KW-0731">Sigma factor</keyword>
<dbReference type="InterPro" id="IPR036388">
    <property type="entry name" value="WH-like_DNA-bd_sf"/>
</dbReference>
<evidence type="ECO:0000256" key="2">
    <source>
        <dbReference type="ARBA" id="ARBA00023015"/>
    </source>
</evidence>
<dbReference type="EMBL" id="HE796683">
    <property type="protein sequence ID" value="CCH02194.1"/>
    <property type="molecule type" value="Genomic_DNA"/>
</dbReference>
<accession>I0KDJ1</accession>
<dbReference type="SUPFAM" id="SSF88946">
    <property type="entry name" value="Sigma2 domain of RNA polymerase sigma factors"/>
    <property type="match status" value="1"/>
</dbReference>
<dbReference type="Pfam" id="PF04542">
    <property type="entry name" value="Sigma70_r2"/>
    <property type="match status" value="1"/>
</dbReference>
<keyword evidence="8" id="KW-1185">Reference proteome</keyword>
<reference evidence="7 8" key="1">
    <citation type="journal article" date="2012" name="J. Bacteriol.">
        <title>Genome Sequence of Fibrella aestuarina BUZ 2T, a Filamentous Marine Bacterium.</title>
        <authorList>
            <person name="Filippini M."/>
            <person name="Qi W."/>
            <person name="Blom J."/>
            <person name="Goesmann A."/>
            <person name="Smits T.H."/>
            <person name="Bagheri H.C."/>
        </authorList>
    </citation>
    <scope>NUCLEOTIDE SEQUENCE [LARGE SCALE GENOMIC DNA]</scope>
    <source>
        <strain evidence="8">BUZ 2T</strain>
    </source>
</reference>
<dbReference type="InterPro" id="IPR007627">
    <property type="entry name" value="RNA_pol_sigma70_r2"/>
</dbReference>